<sequence length="481" mass="53142">MADGETAGSNAATTRAPTTALTAPASAQSATVVAAANSSGAEQDQGHGSDSEDSDEDLFGSDYSYESYDSDISEHTTYSLEGEGLCVWSFESAYLSSPPTSKYAWHCRQVDYDRCSPRELKRFVVNRGLKDPYPEGITLKSLYISVLVKADKNKRFRFMDLPAEMRNLVYGEVLAIPEDVGACLSFCFPQILRVSRQVHLEASDVIHAINEVKIRIGLDVGMYDHVIGHVQIGKQVHSSTHRFVSLTTGPSEFPQHLRRAENLSIGLLACLECASSGDLPGHSGLELLSRCLLNLATFLMDGHRLKHLKIMLDSSFQKSFARELLFPLRRLRNISRVSIVGSDLDQIDIDSIKTAIGTSSPVFNTYKHFALLGKEIEAWSELPWELHDTEVATEDDSESLGNVVMDAEGLLESIEHGSMWRGGWRSEAGEKQMQRDLAEVERWLNIASASGLMKAMCKVVMATEQRQRTVRTSGSIESVIT</sequence>
<gene>
    <name evidence="2" type="ORF">EJ03DRAFT_352655</name>
</gene>
<protein>
    <recommendedName>
        <fullName evidence="4">F-box domain-containing protein</fullName>
    </recommendedName>
</protein>
<feature type="region of interest" description="Disordered" evidence="1">
    <location>
        <begin position="1"/>
        <end position="60"/>
    </location>
</feature>
<dbReference type="OrthoDB" id="3650837at2759"/>
<dbReference type="Proteomes" id="UP000799436">
    <property type="component" value="Unassembled WGS sequence"/>
</dbReference>
<accession>A0A6G1L4Q0</accession>
<organism evidence="2 3">
    <name type="scientific">Teratosphaeria nubilosa</name>
    <dbReference type="NCBI Taxonomy" id="161662"/>
    <lineage>
        <taxon>Eukaryota</taxon>
        <taxon>Fungi</taxon>
        <taxon>Dikarya</taxon>
        <taxon>Ascomycota</taxon>
        <taxon>Pezizomycotina</taxon>
        <taxon>Dothideomycetes</taxon>
        <taxon>Dothideomycetidae</taxon>
        <taxon>Mycosphaerellales</taxon>
        <taxon>Teratosphaeriaceae</taxon>
        <taxon>Teratosphaeria</taxon>
    </lineage>
</organism>
<feature type="compositionally biased region" description="Low complexity" evidence="1">
    <location>
        <begin position="11"/>
        <end position="41"/>
    </location>
</feature>
<evidence type="ECO:0000256" key="1">
    <source>
        <dbReference type="SAM" id="MobiDB-lite"/>
    </source>
</evidence>
<name>A0A6G1L4Q0_9PEZI</name>
<dbReference type="EMBL" id="ML995850">
    <property type="protein sequence ID" value="KAF2767901.1"/>
    <property type="molecule type" value="Genomic_DNA"/>
</dbReference>
<evidence type="ECO:0000313" key="2">
    <source>
        <dbReference type="EMBL" id="KAF2767901.1"/>
    </source>
</evidence>
<evidence type="ECO:0008006" key="4">
    <source>
        <dbReference type="Google" id="ProtNLM"/>
    </source>
</evidence>
<evidence type="ECO:0000313" key="3">
    <source>
        <dbReference type="Proteomes" id="UP000799436"/>
    </source>
</evidence>
<keyword evidence="3" id="KW-1185">Reference proteome</keyword>
<proteinExistence type="predicted"/>
<reference evidence="2" key="1">
    <citation type="journal article" date="2020" name="Stud. Mycol.">
        <title>101 Dothideomycetes genomes: a test case for predicting lifestyles and emergence of pathogens.</title>
        <authorList>
            <person name="Haridas S."/>
            <person name="Albert R."/>
            <person name="Binder M."/>
            <person name="Bloem J."/>
            <person name="Labutti K."/>
            <person name="Salamov A."/>
            <person name="Andreopoulos B."/>
            <person name="Baker S."/>
            <person name="Barry K."/>
            <person name="Bills G."/>
            <person name="Bluhm B."/>
            <person name="Cannon C."/>
            <person name="Castanera R."/>
            <person name="Culley D."/>
            <person name="Daum C."/>
            <person name="Ezra D."/>
            <person name="Gonzalez J."/>
            <person name="Henrissat B."/>
            <person name="Kuo A."/>
            <person name="Liang C."/>
            <person name="Lipzen A."/>
            <person name="Lutzoni F."/>
            <person name="Magnuson J."/>
            <person name="Mondo S."/>
            <person name="Nolan M."/>
            <person name="Ohm R."/>
            <person name="Pangilinan J."/>
            <person name="Park H.-J."/>
            <person name="Ramirez L."/>
            <person name="Alfaro M."/>
            <person name="Sun H."/>
            <person name="Tritt A."/>
            <person name="Yoshinaga Y."/>
            <person name="Zwiers L.-H."/>
            <person name="Turgeon B."/>
            <person name="Goodwin S."/>
            <person name="Spatafora J."/>
            <person name="Crous P."/>
            <person name="Grigoriev I."/>
        </authorList>
    </citation>
    <scope>NUCLEOTIDE SEQUENCE</scope>
    <source>
        <strain evidence="2">CBS 116005</strain>
    </source>
</reference>
<dbReference type="AlphaFoldDB" id="A0A6G1L4Q0"/>